<name>A8AH56_CITK8</name>
<dbReference type="EMBL" id="CP000822">
    <property type="protein sequence ID" value="ABV12818.1"/>
    <property type="molecule type" value="Genomic_DNA"/>
</dbReference>
<keyword evidence="2" id="KW-1185">Reference proteome</keyword>
<dbReference type="KEGG" id="cko:CKO_01688"/>
<sequence length="76" mass="9115">MRFIAAHSREKMKYEILPSLCIYCIRPSHLNSPTINICFTNIFLYIDKNLFLFGDDGELWERKKTNPIMSRMQRPF</sequence>
<proteinExistence type="predicted"/>
<dbReference type="Proteomes" id="UP000008148">
    <property type="component" value="Chromosome"/>
</dbReference>
<dbReference type="STRING" id="290338.CKO_01688"/>
<evidence type="ECO:0000313" key="2">
    <source>
        <dbReference type="Proteomes" id="UP000008148"/>
    </source>
</evidence>
<reference evidence="1 2" key="1">
    <citation type="submission" date="2007-08" db="EMBL/GenBank/DDBJ databases">
        <authorList>
            <consortium name="The Citrobacter koseri Genome Sequencing Project"/>
            <person name="McClelland M."/>
            <person name="Sanderson E.K."/>
            <person name="Porwollik S."/>
            <person name="Spieth J."/>
            <person name="Clifton W.S."/>
            <person name="Latreille P."/>
            <person name="Courtney L."/>
            <person name="Wang C."/>
            <person name="Pepin K."/>
            <person name="Bhonagiri V."/>
            <person name="Nash W."/>
            <person name="Johnson M."/>
            <person name="Thiruvilangam P."/>
            <person name="Wilson R."/>
        </authorList>
    </citation>
    <scope>NUCLEOTIDE SEQUENCE [LARGE SCALE GENOMIC DNA]</scope>
    <source>
        <strain evidence="2">ATCC BAA-895 / CDC 4225-83 / SGSC4696</strain>
    </source>
</reference>
<evidence type="ECO:0000313" key="1">
    <source>
        <dbReference type="EMBL" id="ABV12818.1"/>
    </source>
</evidence>
<dbReference type="AlphaFoldDB" id="A8AH56"/>
<dbReference type="HOGENOM" id="CLU_2647966_0_0_6"/>
<protein>
    <submittedName>
        <fullName evidence="1">Uncharacterized protein</fullName>
    </submittedName>
</protein>
<gene>
    <name evidence="1" type="ordered locus">CKO_01688</name>
</gene>
<organism evidence="1 2">
    <name type="scientific">Citrobacter koseri (strain ATCC BAA-895 / CDC 4225-83 / SGSC4696)</name>
    <dbReference type="NCBI Taxonomy" id="290338"/>
    <lineage>
        <taxon>Bacteria</taxon>
        <taxon>Pseudomonadati</taxon>
        <taxon>Pseudomonadota</taxon>
        <taxon>Gammaproteobacteria</taxon>
        <taxon>Enterobacterales</taxon>
        <taxon>Enterobacteriaceae</taxon>
        <taxon>Citrobacter</taxon>
    </lineage>
</organism>
<accession>A8AH56</accession>